<reference evidence="2 3" key="1">
    <citation type="submission" date="2022-04" db="EMBL/GenBank/DDBJ databases">
        <title>Chromosome-level reference genomes for two strains of Caenorhabditis briggsae: an improved platform for comparative genomics.</title>
        <authorList>
            <person name="Stevens L."/>
            <person name="Andersen E."/>
        </authorList>
    </citation>
    <scope>NUCLEOTIDE SEQUENCE [LARGE SCALE GENOMIC DNA]</scope>
    <source>
        <strain evidence="2">VX34</strain>
        <tissue evidence="2">Whole-organism</tissue>
    </source>
</reference>
<protein>
    <submittedName>
        <fullName evidence="2">Uncharacterized protein</fullName>
    </submittedName>
</protein>
<proteinExistence type="predicted"/>
<accession>A0AAE9FFL1</accession>
<gene>
    <name evidence="2" type="ORF">L5515_018366</name>
</gene>
<evidence type="ECO:0000256" key="1">
    <source>
        <dbReference type="SAM" id="MobiDB-lite"/>
    </source>
</evidence>
<dbReference type="EMBL" id="CP092625">
    <property type="protein sequence ID" value="UMM42600.1"/>
    <property type="molecule type" value="Genomic_DNA"/>
</dbReference>
<name>A0AAE9FFL1_CAEBR</name>
<dbReference type="Proteomes" id="UP000829354">
    <property type="component" value="Chromosome X"/>
</dbReference>
<dbReference type="AlphaFoldDB" id="A0AAE9FFL1"/>
<feature type="region of interest" description="Disordered" evidence="1">
    <location>
        <begin position="1"/>
        <end position="26"/>
    </location>
</feature>
<feature type="compositionally biased region" description="Low complexity" evidence="1">
    <location>
        <begin position="1"/>
        <end position="11"/>
    </location>
</feature>
<organism evidence="2 3">
    <name type="scientific">Caenorhabditis briggsae</name>
    <dbReference type="NCBI Taxonomy" id="6238"/>
    <lineage>
        <taxon>Eukaryota</taxon>
        <taxon>Metazoa</taxon>
        <taxon>Ecdysozoa</taxon>
        <taxon>Nematoda</taxon>
        <taxon>Chromadorea</taxon>
        <taxon>Rhabditida</taxon>
        <taxon>Rhabditina</taxon>
        <taxon>Rhabditomorpha</taxon>
        <taxon>Rhabditoidea</taxon>
        <taxon>Rhabditidae</taxon>
        <taxon>Peloderinae</taxon>
        <taxon>Caenorhabditis</taxon>
    </lineage>
</organism>
<keyword evidence="3" id="KW-1185">Reference proteome</keyword>
<sequence>MSTDSTMSTDSAFASEQFGDEHENQAKKSDITVKHANVFSSFTPGMSLCELLEKTEIQDRNERVLKEIVEELKALPEDAEPVDVDFIREWIPSRKLAGEEMESENFSAIFVHPTSDSEIANKIGGRQFNECFKTRTYINNTKLNPFLLGKNFAAAHQREICQNRTTGLFDGWKDDLLVKFDEKVKSRPVLKETGEVLLGAPPADLLMEAIDIEHAPAPEIIALLNHNLKSTGLQVDDLRCRSEEILAQIPRELSEETIIDEMTQAIKKSAAALLHISNCAKHFAVYVFFLESAPYRFYQAVVSLSNPAPWSFGLLSFFTNWAKYAKHRKEIGSLTYEPIDDESKNYATMKNDLHDFITKATIQIMTSSCHASLQGIVAEKLLENY</sequence>
<evidence type="ECO:0000313" key="3">
    <source>
        <dbReference type="Proteomes" id="UP000829354"/>
    </source>
</evidence>
<evidence type="ECO:0000313" key="2">
    <source>
        <dbReference type="EMBL" id="UMM42600.1"/>
    </source>
</evidence>